<evidence type="ECO:0008006" key="2">
    <source>
        <dbReference type="Google" id="ProtNLM"/>
    </source>
</evidence>
<reference evidence="1" key="1">
    <citation type="journal article" date="2020" name="Nature">
        <title>Giant virus diversity and host interactions through global metagenomics.</title>
        <authorList>
            <person name="Schulz F."/>
            <person name="Roux S."/>
            <person name="Paez-Espino D."/>
            <person name="Jungbluth S."/>
            <person name="Walsh D.A."/>
            <person name="Denef V.J."/>
            <person name="McMahon K.D."/>
            <person name="Konstantinidis K.T."/>
            <person name="Eloe-Fadrosh E.A."/>
            <person name="Kyrpides N.C."/>
            <person name="Woyke T."/>
        </authorList>
    </citation>
    <scope>NUCLEOTIDE SEQUENCE</scope>
    <source>
        <strain evidence="1">GVMAG-M-3300022752-66</strain>
    </source>
</reference>
<dbReference type="AlphaFoldDB" id="A0A6C0CVP3"/>
<accession>A0A6C0CVP3</accession>
<name>A0A6C0CVP3_9ZZZZ</name>
<protein>
    <recommendedName>
        <fullName evidence="2">Glycosyltransferase</fullName>
    </recommendedName>
</protein>
<proteinExistence type="predicted"/>
<dbReference type="EMBL" id="MN739495">
    <property type="protein sequence ID" value="QHT08411.1"/>
    <property type="molecule type" value="Genomic_DNA"/>
</dbReference>
<evidence type="ECO:0000313" key="1">
    <source>
        <dbReference type="EMBL" id="QHT08411.1"/>
    </source>
</evidence>
<sequence>MTEPFGFILTRHVSSEKTNKFWNEAYNCIRKYYPTEPIMIIDDNSNYDYVAPLPSTVLKNVFFVQSEYPTRGEILPYYYMYKYKLFKKAIILHDSTYMQSHMDFTSLLGDDQVKLLWNFSHHWEMLPGHYIVNDIKNLLGKLNYSEELLSLYENKDKWCGCFGIISILTLDFCEKVLHEKYNFFILLDHLKTKIDRCCLERLFGIVCCHNDPQIKEKVLMGDIHNYINQYCNWTYDFDEYIRDRAENKLERFPIIKTFNGR</sequence>
<organism evidence="1">
    <name type="scientific">viral metagenome</name>
    <dbReference type="NCBI Taxonomy" id="1070528"/>
    <lineage>
        <taxon>unclassified sequences</taxon>
        <taxon>metagenomes</taxon>
        <taxon>organismal metagenomes</taxon>
    </lineage>
</organism>